<accession>A0AAV6UC26</accession>
<organism evidence="1 2">
    <name type="scientific">Oedothorax gibbosus</name>
    <dbReference type="NCBI Taxonomy" id="931172"/>
    <lineage>
        <taxon>Eukaryota</taxon>
        <taxon>Metazoa</taxon>
        <taxon>Ecdysozoa</taxon>
        <taxon>Arthropoda</taxon>
        <taxon>Chelicerata</taxon>
        <taxon>Arachnida</taxon>
        <taxon>Araneae</taxon>
        <taxon>Araneomorphae</taxon>
        <taxon>Entelegynae</taxon>
        <taxon>Araneoidea</taxon>
        <taxon>Linyphiidae</taxon>
        <taxon>Erigoninae</taxon>
        <taxon>Oedothorax</taxon>
    </lineage>
</organism>
<dbReference type="Proteomes" id="UP000827092">
    <property type="component" value="Unassembled WGS sequence"/>
</dbReference>
<name>A0AAV6UC26_9ARAC</name>
<keyword evidence="2" id="KW-1185">Reference proteome</keyword>
<dbReference type="AlphaFoldDB" id="A0AAV6UC26"/>
<protein>
    <submittedName>
        <fullName evidence="1">Uncharacterized protein</fullName>
    </submittedName>
</protein>
<gene>
    <name evidence="1" type="ORF">JTE90_013029</name>
</gene>
<evidence type="ECO:0000313" key="1">
    <source>
        <dbReference type="EMBL" id="KAG8181258.1"/>
    </source>
</evidence>
<sequence length="161" mass="18987">MGRLLTNGIYVKKNKMGFDDMRKRHRDADCKYRSKVQFLYFKIKSLLRKKSPKDSLLDNALGFIQDLENDIYQTSGSDHMEIIRNEFLVLLMQEESIWKKEKDITKWWTKVENMLGNDIQMDLWVECNAYQENFNISIAAKVIQQHVIKAPSNQQIHISGT</sequence>
<comment type="caution">
    <text evidence="1">The sequence shown here is derived from an EMBL/GenBank/DDBJ whole genome shotgun (WGS) entry which is preliminary data.</text>
</comment>
<evidence type="ECO:0000313" key="2">
    <source>
        <dbReference type="Proteomes" id="UP000827092"/>
    </source>
</evidence>
<dbReference type="EMBL" id="JAFNEN010000525">
    <property type="protein sequence ID" value="KAG8181258.1"/>
    <property type="molecule type" value="Genomic_DNA"/>
</dbReference>
<reference evidence="1 2" key="1">
    <citation type="journal article" date="2022" name="Nat. Ecol. Evol.">
        <title>A masculinizing supergene underlies an exaggerated male reproductive morph in a spider.</title>
        <authorList>
            <person name="Hendrickx F."/>
            <person name="De Corte Z."/>
            <person name="Sonet G."/>
            <person name="Van Belleghem S.M."/>
            <person name="Kostlbacher S."/>
            <person name="Vangestel C."/>
        </authorList>
    </citation>
    <scope>NUCLEOTIDE SEQUENCE [LARGE SCALE GENOMIC DNA]</scope>
    <source>
        <strain evidence="1">W744_W776</strain>
    </source>
</reference>
<proteinExistence type="predicted"/>